<keyword evidence="2" id="KW-0812">Transmembrane</keyword>
<dbReference type="RefSeq" id="WP_109056789.1">
    <property type="nucleotide sequence ID" value="NZ_QFFM01000008.1"/>
</dbReference>
<reference evidence="3 4" key="1">
    <citation type="journal article" date="2018" name="Int. J. Syst. Evol. Microbiol.">
        <title>Bifidobacterium callitrichidarum sp. nov. from the faeces of the emperor tamarin (Saguinus imperator).</title>
        <authorList>
            <person name="Modesto M."/>
            <person name="Michelini S."/>
            <person name="Sansosti M.C."/>
            <person name="De Filippo C."/>
            <person name="Cavalieri D."/>
            <person name="Qvirist L."/>
            <person name="Andlid T."/>
            <person name="Spiezio C."/>
            <person name="Sandri C."/>
            <person name="Pascarelli S."/>
            <person name="Sgorbati B."/>
            <person name="Mattarelli P."/>
        </authorList>
    </citation>
    <scope>NUCLEOTIDE SEQUENCE [LARGE SCALE GENOMIC DNA]</scope>
    <source>
        <strain evidence="3 4">TRI 5</strain>
    </source>
</reference>
<evidence type="ECO:0000313" key="4">
    <source>
        <dbReference type="Proteomes" id="UP000245876"/>
    </source>
</evidence>
<evidence type="ECO:0000256" key="1">
    <source>
        <dbReference type="SAM" id="MobiDB-lite"/>
    </source>
</evidence>
<evidence type="ECO:0000313" key="3">
    <source>
        <dbReference type="EMBL" id="PWG66172.1"/>
    </source>
</evidence>
<protein>
    <submittedName>
        <fullName evidence="3">Uncharacterized protein</fullName>
    </submittedName>
</protein>
<accession>A0A2U2NAN2</accession>
<gene>
    <name evidence="3" type="ORF">DF196_05005</name>
</gene>
<feature type="transmembrane region" description="Helical" evidence="2">
    <location>
        <begin position="344"/>
        <end position="364"/>
    </location>
</feature>
<dbReference type="EMBL" id="QFFM01000008">
    <property type="protein sequence ID" value="PWG66172.1"/>
    <property type="molecule type" value="Genomic_DNA"/>
</dbReference>
<dbReference type="Proteomes" id="UP000245876">
    <property type="component" value="Unassembled WGS sequence"/>
</dbReference>
<feature type="region of interest" description="Disordered" evidence="1">
    <location>
        <begin position="1"/>
        <end position="24"/>
    </location>
</feature>
<proteinExistence type="predicted"/>
<feature type="transmembrane region" description="Helical" evidence="2">
    <location>
        <begin position="166"/>
        <end position="187"/>
    </location>
</feature>
<keyword evidence="4" id="KW-1185">Reference proteome</keyword>
<dbReference type="AlphaFoldDB" id="A0A2U2NAN2"/>
<organism evidence="3 4">
    <name type="scientific">Bifidobacterium callitrichidarum</name>
    <dbReference type="NCBI Taxonomy" id="2052941"/>
    <lineage>
        <taxon>Bacteria</taxon>
        <taxon>Bacillati</taxon>
        <taxon>Actinomycetota</taxon>
        <taxon>Actinomycetes</taxon>
        <taxon>Bifidobacteriales</taxon>
        <taxon>Bifidobacteriaceae</taxon>
        <taxon>Bifidobacterium</taxon>
    </lineage>
</organism>
<comment type="caution">
    <text evidence="3">The sequence shown here is derived from an EMBL/GenBank/DDBJ whole genome shotgun (WGS) entry which is preliminary data.</text>
</comment>
<feature type="transmembrane region" description="Helical" evidence="2">
    <location>
        <begin position="245"/>
        <end position="269"/>
    </location>
</feature>
<keyword evidence="2" id="KW-0472">Membrane</keyword>
<dbReference type="OrthoDB" id="3231060at2"/>
<name>A0A2U2NAN2_9BIFI</name>
<evidence type="ECO:0000256" key="2">
    <source>
        <dbReference type="SAM" id="Phobius"/>
    </source>
</evidence>
<sequence length="408" mass="43474">MNEQTDRNTATDSGTRDNGGIRAVGATADAVNRAADRGDFDRMESRIMQAMTARMAAAAITDEPEFGARSAVGMSNVIIANMSHAGNDNSGTARDVHVLHAADPNNGPANTTTSEAVNAAITSALAASPLRREQAIAAAVRAGVPKRVTLWSTLREARGSLRLRDLFFGAWDCVAVALVMTVAVWLIPFLRILSDGVRVFTDPGTLYASMFLAAPFLYEATHLLVRWREHEQRTDELLRTMRWSFVRLCALRMLVVGAVAATLIVAYGLCVNEVGMQMGFVGSGSVTNGTTGAASAPGATGFVMTTNAPVSRFSLVTLLGVAFSALFLFGIAQLAADVRCRWPWSMIVVPAAWVALGVVLLTWHDSLSPLLTGLPPMVALVTAVATGIAYFAAMNRFVRRSPAVARFA</sequence>
<keyword evidence="2" id="KW-1133">Transmembrane helix</keyword>
<feature type="transmembrane region" description="Helical" evidence="2">
    <location>
        <begin position="313"/>
        <end position="332"/>
    </location>
</feature>
<feature type="transmembrane region" description="Helical" evidence="2">
    <location>
        <begin position="370"/>
        <end position="393"/>
    </location>
</feature>
<feature type="transmembrane region" description="Helical" evidence="2">
    <location>
        <begin position="207"/>
        <end position="225"/>
    </location>
</feature>